<evidence type="ECO:0000313" key="1">
    <source>
        <dbReference type="EMBL" id="TMP85604.1"/>
    </source>
</evidence>
<dbReference type="RefSeq" id="WP_138548999.1">
    <property type="nucleotide sequence ID" value="NZ_PNCG01000022.1"/>
</dbReference>
<dbReference type="AlphaFoldDB" id="A0A5S3Z017"/>
<evidence type="ECO:0008006" key="3">
    <source>
        <dbReference type="Google" id="ProtNLM"/>
    </source>
</evidence>
<proteinExistence type="predicted"/>
<organism evidence="1 2">
    <name type="scientific">Pseudoalteromonas ruthenica</name>
    <dbReference type="NCBI Taxonomy" id="151081"/>
    <lineage>
        <taxon>Bacteria</taxon>
        <taxon>Pseudomonadati</taxon>
        <taxon>Pseudomonadota</taxon>
        <taxon>Gammaproteobacteria</taxon>
        <taxon>Alteromonadales</taxon>
        <taxon>Pseudoalteromonadaceae</taxon>
        <taxon>Pseudoalteromonas</taxon>
    </lineage>
</organism>
<dbReference type="EMBL" id="PNCG01000022">
    <property type="protein sequence ID" value="TMP85604.1"/>
    <property type="molecule type" value="Genomic_DNA"/>
</dbReference>
<protein>
    <recommendedName>
        <fullName evidence="3">Lipoprotein</fullName>
    </recommendedName>
</protein>
<comment type="caution">
    <text evidence="1">The sequence shown here is derived from an EMBL/GenBank/DDBJ whole genome shotgun (WGS) entry which is preliminary data.</text>
</comment>
<sequence length="136" mass="14998">MDILNKISIAMLMTLATACSSTHKTTTSEEPIAFSPNKTITSEESIAFSVNKTSSVYELNCKPLNSTVAKNASWVQTCNSTAYEFLVSETNTGVIFEKEISQQPFGQAAIFMANMLKSNPQNFEATSIRQTYSFKQ</sequence>
<dbReference type="Proteomes" id="UP000305874">
    <property type="component" value="Unassembled WGS sequence"/>
</dbReference>
<name>A0A5S3Z017_9GAMM</name>
<dbReference type="PROSITE" id="PS51257">
    <property type="entry name" value="PROKAR_LIPOPROTEIN"/>
    <property type="match status" value="1"/>
</dbReference>
<reference evidence="1 2" key="1">
    <citation type="submission" date="2017-12" db="EMBL/GenBank/DDBJ databases">
        <authorList>
            <person name="Paulsen S."/>
            <person name="Gram L.K."/>
        </authorList>
    </citation>
    <scope>NUCLEOTIDE SEQUENCE [LARGE SCALE GENOMIC DNA]</scope>
    <source>
        <strain evidence="1 2">S2897</strain>
    </source>
</reference>
<reference evidence="2" key="2">
    <citation type="submission" date="2019-06" db="EMBL/GenBank/DDBJ databases">
        <title>Co-occurence of chitin degradation, pigmentation and bioactivity in marine Pseudoalteromonas.</title>
        <authorList>
            <person name="Sonnenschein E.C."/>
            <person name="Bech P.K."/>
        </authorList>
    </citation>
    <scope>NUCLEOTIDE SEQUENCE [LARGE SCALE GENOMIC DNA]</scope>
    <source>
        <strain evidence="2">S2897</strain>
    </source>
</reference>
<gene>
    <name evidence="1" type="ORF">CWC05_17595</name>
</gene>
<evidence type="ECO:0000313" key="2">
    <source>
        <dbReference type="Proteomes" id="UP000305874"/>
    </source>
</evidence>
<accession>A0A5S3Z017</accession>